<evidence type="ECO:0000256" key="1">
    <source>
        <dbReference type="ARBA" id="ARBA00009437"/>
    </source>
</evidence>
<dbReference type="Proteomes" id="UP000532121">
    <property type="component" value="Unassembled WGS sequence"/>
</dbReference>
<dbReference type="EMBL" id="JABASA010000033">
    <property type="protein sequence ID" value="NMD49984.1"/>
    <property type="molecule type" value="Genomic_DNA"/>
</dbReference>
<dbReference type="SUPFAM" id="SSF46785">
    <property type="entry name" value="Winged helix' DNA-binding domain"/>
    <property type="match status" value="1"/>
</dbReference>
<dbReference type="FunFam" id="1.10.10.10:FF:000001">
    <property type="entry name" value="LysR family transcriptional regulator"/>
    <property type="match status" value="1"/>
</dbReference>
<comment type="similarity">
    <text evidence="1">Belongs to the LysR transcriptional regulatory family.</text>
</comment>
<dbReference type="InterPro" id="IPR036390">
    <property type="entry name" value="WH_DNA-bd_sf"/>
</dbReference>
<dbReference type="Gene3D" id="3.40.190.290">
    <property type="match status" value="1"/>
</dbReference>
<evidence type="ECO:0000313" key="7">
    <source>
        <dbReference type="Proteomes" id="UP000532121"/>
    </source>
</evidence>
<sequence length="292" mass="33628">MNIQHLEYFVALAESEHMTKTAKELNTSQPNLSYVIAELERELGLPLFKKNGRNIKLTRYGRIFYTSAKEAIRTIDQAYAVLQAEVHPNQGKLAVGFIYTFGSDIGPNLISQFLQKYPQVHFQLEQNNSHNLLHALSREELDCAIVSKIDHFSQIQFETLMAEEQVIIVPEDHPLAKYDSISLADTIAYDYVYYNEHSGLRPYLDQSFKKLGLQPRIRIELEDDQSVLGFVAHHFGIAIIPNIISIDAYRVKKIKITDTLDERKIYIAYNKSDFYPPIQTAFKEFAKNLLKL</sequence>
<comment type="caution">
    <text evidence="6">The sequence shown here is derived from an EMBL/GenBank/DDBJ whole genome shotgun (WGS) entry which is preliminary data.</text>
</comment>
<evidence type="ECO:0000256" key="3">
    <source>
        <dbReference type="ARBA" id="ARBA00023125"/>
    </source>
</evidence>
<evidence type="ECO:0000259" key="5">
    <source>
        <dbReference type="PROSITE" id="PS50931"/>
    </source>
</evidence>
<dbReference type="InterPro" id="IPR036388">
    <property type="entry name" value="WH-like_DNA-bd_sf"/>
</dbReference>
<dbReference type="RefSeq" id="WP_193524072.1">
    <property type="nucleotide sequence ID" value="NZ_JABASA010000033.1"/>
</dbReference>
<keyword evidence="3" id="KW-0238">DNA-binding</keyword>
<dbReference type="InterPro" id="IPR050950">
    <property type="entry name" value="HTH-type_LysR_regulators"/>
</dbReference>
<protein>
    <submittedName>
        <fullName evidence="6">LysR family transcriptional regulator</fullName>
    </submittedName>
</protein>
<dbReference type="Pfam" id="PF03466">
    <property type="entry name" value="LysR_substrate"/>
    <property type="match status" value="1"/>
</dbReference>
<dbReference type="SUPFAM" id="SSF53850">
    <property type="entry name" value="Periplasmic binding protein-like II"/>
    <property type="match status" value="1"/>
</dbReference>
<dbReference type="GO" id="GO:0003700">
    <property type="term" value="F:DNA-binding transcription factor activity"/>
    <property type="evidence" value="ECO:0007669"/>
    <property type="project" value="InterPro"/>
</dbReference>
<dbReference type="Pfam" id="PF00126">
    <property type="entry name" value="HTH_1"/>
    <property type="match status" value="1"/>
</dbReference>
<evidence type="ECO:0000256" key="2">
    <source>
        <dbReference type="ARBA" id="ARBA00023015"/>
    </source>
</evidence>
<dbReference type="GO" id="GO:0003677">
    <property type="term" value="F:DNA binding"/>
    <property type="evidence" value="ECO:0007669"/>
    <property type="project" value="UniProtKB-KW"/>
</dbReference>
<dbReference type="PRINTS" id="PR00039">
    <property type="entry name" value="HTHLYSR"/>
</dbReference>
<evidence type="ECO:0000313" key="6">
    <source>
        <dbReference type="EMBL" id="NMD49984.1"/>
    </source>
</evidence>
<dbReference type="GO" id="GO:0005829">
    <property type="term" value="C:cytosol"/>
    <property type="evidence" value="ECO:0007669"/>
    <property type="project" value="TreeGrafter"/>
</dbReference>
<dbReference type="Gene3D" id="1.10.10.10">
    <property type="entry name" value="Winged helix-like DNA-binding domain superfamily/Winged helix DNA-binding domain"/>
    <property type="match status" value="1"/>
</dbReference>
<reference evidence="6 7" key="1">
    <citation type="submission" date="2020-04" db="EMBL/GenBank/DDBJ databases">
        <title>MicrobeNet Type strains.</title>
        <authorList>
            <person name="Nicholson A.C."/>
        </authorList>
    </citation>
    <scope>NUCLEOTIDE SEQUENCE [LARGE SCALE GENOMIC DNA]</scope>
    <source>
        <strain evidence="6 7">DSM 22768</strain>
    </source>
</reference>
<keyword evidence="2" id="KW-0805">Transcription regulation</keyword>
<dbReference type="InterPro" id="IPR000847">
    <property type="entry name" value="LysR_HTH_N"/>
</dbReference>
<keyword evidence="4" id="KW-0804">Transcription</keyword>
<dbReference type="InterPro" id="IPR005119">
    <property type="entry name" value="LysR_subst-bd"/>
</dbReference>
<dbReference type="PANTHER" id="PTHR30419">
    <property type="entry name" value="HTH-TYPE TRANSCRIPTIONAL REGULATOR YBHD"/>
    <property type="match status" value="1"/>
</dbReference>
<dbReference type="AlphaFoldDB" id="A0A7X9LFE4"/>
<gene>
    <name evidence="6" type="ORF">HHO37_10110</name>
</gene>
<feature type="domain" description="HTH lysR-type" evidence="5">
    <location>
        <begin position="1"/>
        <end position="58"/>
    </location>
</feature>
<organism evidence="6 7">
    <name type="scientific">Streptococcus ratti</name>
    <dbReference type="NCBI Taxonomy" id="1341"/>
    <lineage>
        <taxon>Bacteria</taxon>
        <taxon>Bacillati</taxon>
        <taxon>Bacillota</taxon>
        <taxon>Bacilli</taxon>
        <taxon>Lactobacillales</taxon>
        <taxon>Streptococcaceae</taxon>
        <taxon>Streptococcus</taxon>
    </lineage>
</organism>
<dbReference type="PANTHER" id="PTHR30419:SF28">
    <property type="entry name" value="HTH-TYPE TRANSCRIPTIONAL REGULATOR BSDA"/>
    <property type="match status" value="1"/>
</dbReference>
<proteinExistence type="inferred from homology"/>
<accession>A0A7X9LFE4</accession>
<evidence type="ECO:0000256" key="4">
    <source>
        <dbReference type="ARBA" id="ARBA00023163"/>
    </source>
</evidence>
<dbReference type="PROSITE" id="PS50931">
    <property type="entry name" value="HTH_LYSR"/>
    <property type="match status" value="1"/>
</dbReference>
<name>A0A7X9LFE4_STRRT</name>